<dbReference type="InterPro" id="IPR011990">
    <property type="entry name" value="TPR-like_helical_dom_sf"/>
</dbReference>
<dbReference type="PROSITE" id="PS50076">
    <property type="entry name" value="DNAJ_2"/>
    <property type="match status" value="1"/>
</dbReference>
<dbReference type="PANTHER" id="PTHR45181:SF12">
    <property type="entry name" value="43KDA POSTSYNAPTIC PROTEIN"/>
    <property type="match status" value="1"/>
</dbReference>
<dbReference type="InterPro" id="IPR001623">
    <property type="entry name" value="DnaJ_domain"/>
</dbReference>
<keyword evidence="4" id="KW-1185">Reference proteome</keyword>
<dbReference type="PROSITE" id="PS00636">
    <property type="entry name" value="DNAJ_1"/>
    <property type="match status" value="1"/>
</dbReference>
<dbReference type="SMART" id="SM00028">
    <property type="entry name" value="TPR"/>
    <property type="match status" value="7"/>
</dbReference>
<protein>
    <submittedName>
        <fullName evidence="3">DnaJ domain, Tetratricopeptide-like helical domain protein</fullName>
    </submittedName>
</protein>
<comment type="caution">
    <text evidence="3">The sequence shown here is derived from an EMBL/GenBank/DDBJ whole genome shotgun (WGS) entry which is preliminary data.</text>
</comment>
<feature type="region of interest" description="Disordered" evidence="1">
    <location>
        <begin position="203"/>
        <end position="253"/>
    </location>
</feature>
<evidence type="ECO:0000259" key="2">
    <source>
        <dbReference type="PROSITE" id="PS50076"/>
    </source>
</evidence>
<dbReference type="EMBL" id="PKPP01001626">
    <property type="protein sequence ID" value="PWA81145.1"/>
    <property type="molecule type" value="Genomic_DNA"/>
</dbReference>
<feature type="compositionally biased region" description="Polar residues" evidence="1">
    <location>
        <begin position="209"/>
        <end position="232"/>
    </location>
</feature>
<dbReference type="OrthoDB" id="10250354at2759"/>
<dbReference type="Pfam" id="PF00226">
    <property type="entry name" value="DnaJ"/>
    <property type="match status" value="1"/>
</dbReference>
<proteinExistence type="predicted"/>
<dbReference type="Gene3D" id="1.25.40.10">
    <property type="entry name" value="Tetratricopeptide repeat domain"/>
    <property type="match status" value="2"/>
</dbReference>
<dbReference type="SUPFAM" id="SSF48452">
    <property type="entry name" value="TPR-like"/>
    <property type="match status" value="3"/>
</dbReference>
<dbReference type="Proteomes" id="UP000245207">
    <property type="component" value="Unassembled WGS sequence"/>
</dbReference>
<evidence type="ECO:0000313" key="3">
    <source>
        <dbReference type="EMBL" id="PWA81145.1"/>
    </source>
</evidence>
<feature type="compositionally biased region" description="Polar residues" evidence="1">
    <location>
        <begin position="881"/>
        <end position="892"/>
    </location>
</feature>
<dbReference type="InterPro" id="IPR019734">
    <property type="entry name" value="TPR_rpt"/>
</dbReference>
<sequence>MSEINNVFGFSSSALNSSNVSKSKNVNSRKQTLDKGLGFSQFSSYGNVDSERFLFGGTNVNANVIVDDMSKMTIGSGDKNVLGSETETMVEGISKLKIDGVSNVESNVTVEVEKKMAEFAFTSRLGDIGTPYVEFKTPDMRRFDVKKDGKDARLKKKKGKVRNATVGQSRVREDFGFSGRSFYENVDSYDAYSPMDISPCDDKLAGNYSRETSVTSEEGSQISGQNSVSNVATDDEVSEPHANEFSESESFKSVNENMEYSSDTFVTALDDESSTATSRRQESVFNFASRSDNVSKGNFTFATSSSSQSQPSYKKKLPPKIVRDSFSSISDVKNPYASILSPGTGQQDYLKPVNAQIYKQETVTTSSSKIAEEACEKWRLRGNQAYSNGDLAKAEDCYTQGLNSVSQNEKSRSCLKALMLCYSNRAATRISLGRMKEALGDCLMAANIDPGFLKAQVRAAHCYLAMGEIENARKQYTECLQSGTDNSVDRKVITEASEGLEKAQKVSDCIKQCTDLFERRTPEDMESALRLINEALQISTCSEKLLQMKAEALFMFQRYEQVIQVCEQTLTSNEADTATSSWKPHLIIKSYFYLGRLDDALDVIKKQERTDHITERVGNMSQESAIPLADTIRELLSHKTAGNEAYISGKHAEAVEHYTAALSCNVVSRPFASVCFCNRAAAYRGLGQITDAIADCSIAMALDPNYHKAISRRASLYEMIRDYGQAAKDLQRLVSLLKTQVEEKGIPSGASDKLCQINELKQTQQQLSNVEEESRKGFPLNMYLILGVESTASAPEIKKAYRKAALRHHPDKAAQSLSRSDDGDDGLWKEIAANVYKDADRLFKMIGEAYAVLSNASKRSQYDQDEEMRNDTKRFTRSDSSRTATDVQTSVFARSRSQRQW</sequence>
<evidence type="ECO:0000313" key="4">
    <source>
        <dbReference type="Proteomes" id="UP000245207"/>
    </source>
</evidence>
<dbReference type="AlphaFoldDB" id="A0A2U1P5U8"/>
<dbReference type="SUPFAM" id="SSF46565">
    <property type="entry name" value="Chaperone J-domain"/>
    <property type="match status" value="1"/>
</dbReference>
<evidence type="ECO:0000256" key="1">
    <source>
        <dbReference type="SAM" id="MobiDB-lite"/>
    </source>
</evidence>
<dbReference type="PRINTS" id="PR00625">
    <property type="entry name" value="JDOMAIN"/>
</dbReference>
<feature type="domain" description="J" evidence="2">
    <location>
        <begin position="781"/>
        <end position="866"/>
    </location>
</feature>
<feature type="region of interest" description="Disordered" evidence="1">
    <location>
        <begin position="857"/>
        <end position="901"/>
    </location>
</feature>
<dbReference type="InterPro" id="IPR036869">
    <property type="entry name" value="J_dom_sf"/>
</dbReference>
<dbReference type="PANTHER" id="PTHR45181">
    <property type="entry name" value="HEAT SHOCK PROTEIN DNAJ WITH TETRATRICOPEPTIDE REPEAT-CONTAINING PROTEIN"/>
    <property type="match status" value="1"/>
</dbReference>
<dbReference type="SMART" id="SM00271">
    <property type="entry name" value="DnaJ"/>
    <property type="match status" value="1"/>
</dbReference>
<dbReference type="InterPro" id="IPR018253">
    <property type="entry name" value="DnaJ_domain_CS"/>
</dbReference>
<reference evidence="3 4" key="1">
    <citation type="journal article" date="2018" name="Mol. Plant">
        <title>The genome of Artemisia annua provides insight into the evolution of Asteraceae family and artemisinin biosynthesis.</title>
        <authorList>
            <person name="Shen Q."/>
            <person name="Zhang L."/>
            <person name="Liao Z."/>
            <person name="Wang S."/>
            <person name="Yan T."/>
            <person name="Shi P."/>
            <person name="Liu M."/>
            <person name="Fu X."/>
            <person name="Pan Q."/>
            <person name="Wang Y."/>
            <person name="Lv Z."/>
            <person name="Lu X."/>
            <person name="Zhang F."/>
            <person name="Jiang W."/>
            <person name="Ma Y."/>
            <person name="Chen M."/>
            <person name="Hao X."/>
            <person name="Li L."/>
            <person name="Tang Y."/>
            <person name="Lv G."/>
            <person name="Zhou Y."/>
            <person name="Sun X."/>
            <person name="Brodelius P.E."/>
            <person name="Rose J.K.C."/>
            <person name="Tang K."/>
        </authorList>
    </citation>
    <scope>NUCLEOTIDE SEQUENCE [LARGE SCALE GENOMIC DNA]</scope>
    <source>
        <strain evidence="4">cv. Huhao1</strain>
        <tissue evidence="3">Leaf</tissue>
    </source>
</reference>
<dbReference type="CDD" id="cd06257">
    <property type="entry name" value="DnaJ"/>
    <property type="match status" value="1"/>
</dbReference>
<accession>A0A2U1P5U8</accession>
<feature type="compositionally biased region" description="Basic and acidic residues" evidence="1">
    <location>
        <begin position="867"/>
        <end position="880"/>
    </location>
</feature>
<dbReference type="Gene3D" id="1.10.287.110">
    <property type="entry name" value="DnaJ domain"/>
    <property type="match status" value="1"/>
</dbReference>
<dbReference type="STRING" id="35608.A0A2U1P5U8"/>
<organism evidence="3 4">
    <name type="scientific">Artemisia annua</name>
    <name type="common">Sweet wormwood</name>
    <dbReference type="NCBI Taxonomy" id="35608"/>
    <lineage>
        <taxon>Eukaryota</taxon>
        <taxon>Viridiplantae</taxon>
        <taxon>Streptophyta</taxon>
        <taxon>Embryophyta</taxon>
        <taxon>Tracheophyta</taxon>
        <taxon>Spermatophyta</taxon>
        <taxon>Magnoliopsida</taxon>
        <taxon>eudicotyledons</taxon>
        <taxon>Gunneridae</taxon>
        <taxon>Pentapetalae</taxon>
        <taxon>asterids</taxon>
        <taxon>campanulids</taxon>
        <taxon>Asterales</taxon>
        <taxon>Asteraceae</taxon>
        <taxon>Asteroideae</taxon>
        <taxon>Anthemideae</taxon>
        <taxon>Artemisiinae</taxon>
        <taxon>Artemisia</taxon>
    </lineage>
</organism>
<name>A0A2U1P5U8_ARTAN</name>
<gene>
    <name evidence="3" type="ORF">CTI12_AA189720</name>
</gene>